<gene>
    <name evidence="4" type="ORF">Poly21_19460</name>
</gene>
<dbReference type="Pfam" id="PF04151">
    <property type="entry name" value="PPC"/>
    <property type="match status" value="1"/>
</dbReference>
<dbReference type="GO" id="GO:0000272">
    <property type="term" value="P:polysaccharide catabolic process"/>
    <property type="evidence" value="ECO:0007669"/>
    <property type="project" value="InterPro"/>
</dbReference>
<dbReference type="Pfam" id="PF20009">
    <property type="entry name" value="GEVED"/>
    <property type="match status" value="1"/>
</dbReference>
<evidence type="ECO:0000259" key="3">
    <source>
        <dbReference type="Pfam" id="PF20009"/>
    </source>
</evidence>
<organism evidence="4 5">
    <name type="scientific">Allorhodopirellula heiligendammensis</name>
    <dbReference type="NCBI Taxonomy" id="2714739"/>
    <lineage>
        <taxon>Bacteria</taxon>
        <taxon>Pseudomonadati</taxon>
        <taxon>Planctomycetota</taxon>
        <taxon>Planctomycetia</taxon>
        <taxon>Pirellulales</taxon>
        <taxon>Pirellulaceae</taxon>
        <taxon>Allorhodopirellula</taxon>
    </lineage>
</organism>
<dbReference type="InterPro" id="IPR024079">
    <property type="entry name" value="MetalloPept_cat_dom_sf"/>
</dbReference>
<protein>
    <submittedName>
        <fullName evidence="4">Uncharacterized protein</fullName>
    </submittedName>
</protein>
<evidence type="ECO:0000313" key="5">
    <source>
        <dbReference type="Proteomes" id="UP000319908"/>
    </source>
</evidence>
<dbReference type="SMART" id="SM00710">
    <property type="entry name" value="PbH1"/>
    <property type="match status" value="11"/>
</dbReference>
<sequence>MSRRPAIRRSPFFRMEARKETRSSGGSKSFSRRLHHETLEKRELLAADLLAIRPDAGALISEGTKLSTPPREFSLLFNGDANLDENSVNSDTVRLVRAGSDATFGTADDVQVSLGYVGFVEPGVTDPDNLHKIVLRPASTASHNATDPTFAFPDDFYRIEIIGSGADPLQDLNGVPFNDGHDSITPFRLDRGIQVTAVIPQPIERDVDGSLLPQDNRIDVYFDEQQIAPAVAENPAFYRLVDTAGPADTATNPDSVSYFPAENRVQLNFNAPIPAATYRLDIGSSLAPTGSSGVLPQTFTGEIGTSFKDLLSPTAAGNFGSLSSGTSVKVASQISAAGSVSLPARPGGLDEPGHRQIQLEAHFGSTGLGQVGPRATQTRVYSFPDYFPANSAGIVYQNFISPAEKDIVRGILEIYAQQIGMEFVESSTGGGLVIGKGDLQAARADATSAPGGIAGLGGGNLVVLDKEDFTESNRFFGDGFTGVAFHEVGHALGLGHAYELPATMGAGVPSDGTGSVVEPGDHDLVHLQRISPPNANDIDLYRFNIIEPGKVQIETSAERLASPSLLNTVLRLFRKNADGTSELIAQNDRYYGSDSLIEVDLPAGEYFFGVSSAGNENYDPAIANSGFGGTTDGNYEVQLSFTATPTVSQQLTDVDGTAIDGDGDGSPGGVHSFWFESNANAIFVDKLAPNGGDGSSSLPFNSIAPALAAAQAITAGGTTRALVRIVGNVDEDSPTGLRDATPYLVGSTRAGAALPDGNSLTVPKGTTVRIEAGALIKMRAANIDVGTSSIGADRAGGAIQVLGTPTLPVYLRSYHDDQAGGDSDGNGPAPNGGDYGGIVLRDDSDLEAGGVFLSTINHADIRHGGGKGTPTGTRVFSPIDINDARPTVTFNTITDAAKAAVAASPNSFDDSLGRIGPNILGNYLSGNTDNGLFVGIPTDLGSSVQKMTVSGRFDDTDITHILTESLIIVGNPGGPIIENGVLKARPSGRLMIDPGTVIKLREARIEAERGAATLIAEGTANSPIIFTSLADSRYGGSGVFQTNSGVGQPQAGNWGGLFFGEASRGSLDHTVIAYGGGVVPTAATAGGASDRFNAVEIHQAEVRIANSLITDNASGNANSNRFGRGNNQAAAIYVRGAQPILVDNQIVRNDGPAININADALQYETLVDSGRSIGAVDRYRQFDDNRGPLIRLNELDDNQMNGLKVRGEELSTQSVWDDSDIVHVLDGQVTVGNHHTYSGLRLQSNVSESLVVKVSGTNSGFTATGDPLDIVDRIGGTIQVLGLPGYPVVITHLADDSVGAGFTPDGHLMTDTDNGGSGVGNQSWRGFKFDEWSNDRNVAIIREAEPPLTGGESINSNPITKAQPLGVLAPNLKSGDENRRLGFQVQGYISPDDAKDEDVYSFQASAGTRVWIDIDRTNTTLDSAFDVVLDDGTPSGILVFSSDNPIPFGVAGSLTQEPLLGGDYFSLSNNDPGAAVELTATGTYYVRVRAAKVDHDSNASTAAVPVSKGEYQLQIRLQQIDEFPGSTVRYADVRYASTAFDVQGLPRHSPLVGDAAEAGDAGGNVTGTSSQELVNLLETDTAAISLAGNLANASDVDVYQFDVSHAATQVIPGVTTDVGTVSVVFDMDYADKKRGDTSIAVFDENSRLIFIGRESNIEDDQPAVGGNGQSLDDLSRGSLGTDDPYIGPVHLISGKTYYVAVMSNQVTPSVVASQFALNGPNSTGDAGILTRLEPINSVDRVVEDHIGFTGYLSSQNDEGTIFPNDIQPTTGPLLNIDTSANLDQHVATFRLQDVGLFLATDNSGNDDGDNLYTVDPYHGGPVQKDLTPDDDNLTDGRNDIQDIVIRGDGVMYGYRRNVDGANMVGQLVTLDPFDGTVLATQNDNIPGTEGFSNVRDVLDPPNPNARTRAQRAAEVVNSDEVDAVTFRRNGNTTGDEPTPRYESFYSVRESDNASRLYRGNADGNASPAAPTNTTNRYGFVGEIQPVGVSFARHFLTVDNGDTNNFQTTDILLRSNVPGEAGNFSVNVTTGTGGNAAEVSFTGNTLNLRLRRAGTPSVVNATANDIVNAINNDDDVKQRIIALIYSGNDNNNGDGSGGVVARNQNITSSSPGVGTAAEVLQGRVTGLAMSNFDGSGDLFGVTSAGEFLSISRTDAVANVLTTVPGVSFAGLSLGPQNVDGGSYKNTLFATSTDGRLFAFNADGTFASVFEAGTSTQITGMVGSPIGLAFSPLDFNLWHPTMLRANDAGHGVNPAPDHSRNALGDEFTIPDGITGTRTTSQGSGGASFYFGLEQWKRNPNADFQGYLSPADRSENAQYGLSTIQHQDLSSNTNIRNTYDLSGGAKGALITNDFSLADANYYDRPTLYFNYLLETEAATGKNVSDVNADNFFRDSARVFASRDNGVTWELLATNNSTLSGTDASDGNSQAELPTFLSHLADAGINSSDPQPQSKQIAQELFDGDPGNPLWHQARIDLSPFAGESSIKLRFDFSTSGSSIEGDLPGDFFGERADIEHSGAGSNNNHEGFYIDDILVGFAERGEMVTNAPATTDNAFVDLAQSPQSNVKRDENALTNQLSGDYQLEMRRTGEYAAGVNGTIVVGEVFDTNVRHILNSTLGTGLDADRNKQREQGLLILENNIISDSRLVGVNVAPPAGQGDGDGVTFPGATQNFSDKDDQRFVPGVVIQNNIIVGSSGIDYSGQPNGTPQSPRPIGRIINNTFIGNDNSQFGVRIHDNASPTLLNNVFSTLGNGIDNNGVGAVIDNNYFHNAGTVQGSDPRSGTDPLFVDPDGRNYYPLATAGTINNSQDLLNDRGAYAAFKNILGIPQSPYFAPILDAFGQLRVSGGIGGDGAGPNTDIDIGAADFSDFVQPYAKLLNPVDQDDAGLDSDPAETFIQLNNPDLQAFSILLSDGENSNSPFEGTGIDPGTVNASTVLIRQDNRLLQVGRDFNLAFNPSTGELRLTPLSDLWNPNSVYEIILLNGDQKAVTLDATGGHVISDGDQISVTNDTHTETLEFDSGYVVQLAAASAILDGQTFEYSTTGGTNGYTARFQIDKLPTTPADTFTGEVRIGRVSGDDDVTVSVTDPSKFAVGDFIRISDEIMSVVGVDAGLAELTVQRGVLGTPRSHHQAGATFANRVELVDQGHRALTDTAIGSAATDDTFTVLQGSDLGLDPAQLALAGMMTFIRINDEFMRVTAYDDASGTVNVERGALGSTMATHARFSVAEVIATDRGATLSPDQSVHLDDVLLDGATAGPLTVTGNSLLASDRTVEVTPNASFVPKVGDLLQIGTEIVKIIDIQPGPVAGDLSLSIDRGLFDTAVVEHSATITETVGGVETTYATPIRLIDSAYETVSLFESDPLDDVELTPISPDVAGQVQSGIASKIARVMREFEAVQPSTAGDFDLRLPHAQGIEGGRVYLGGHVGDTIAFSSGSADGLAASLVPDAAPGVSAGAIAIPFIPSVTFPQTAVNAAVLAAINNSDSLDLTGVSEGGGGFYLVSNSGGDVADISVTSTSAGFTVTASDVQGIADKAGNLLRANRSTQTRFTVGVGPTAFDFGDGVETADPNNLARHTVLGLGDTLNGDPRLGSPNELGSNIVDSESSSGVSFDLANVLRDDTTLPAPTMLLNAVDATATTIAVSSGTAAGFANYLGGYLLLGTEVVRVDAIRIGDQLTLTRGQLGSVAIGHDASTPLAVVDDENGLDLSSVNATFNIARTTAVGGGPVMVNVLATDYGVVDGWIDFNHNGKLDVGDNPTNYDERVFNSIAVWPGENHLPVSFPSTLPGGATITGDMVMRLRISKLGGLSADGLAIGGEVEDHRISIVAGVPPMLKDLNDRAVEADQTEVFTTSEHVLGNPATVATGRVFTASTDADNHAISMLEIVDLQTGRAYPLAGGTAVIDQLHDSLGRVAGKLSVDADSTVTFVPRTNYDTAPVPGPDGIPGTADDVTPTLTFGYRIVDATGVAGVETGTISLSVTPVNQIPTLDAIPMTSDAGIDLDALFEDQDLDGDGNIDIQNVSLSGISAGGGNVQPVRVTATTTNLADDGTGNFVNAGSQTPLLITDLDVVGLDGSAYDGGSSQAKLKFTTTADQYGTASITVTVTDPGADGDFSTTGDNLTTTQTVTVTVAPVNDKPATVERLWTQIEAAEGANDTPISFAFTAADLAGTSGVANPFDDKTRVDAGGSGAAPFNEENQLSTLTVSKLIFLDNAIITYTQTDASGSTLITQSDRTLTFANLFDPTGTISTGDVTVTFTGSDGLTGTMVIKHSGGTFDSAIFTPAVDANDNYDGLPQELQYVVSDSGVSIAPKVDSSDPDVQLGATDPIESSPATIRFSITPKADSPVLGDFQPGINIDETEVDSDPSNDSYTLQLIDLFTDEDQAFLFGAGADETGTVPASWVTITANPGNPAGLLDVPTINQTVDTDPISLTLTPTPDAYGVAEFSVSITNPNNGLSSLTKTLTVTVNPTNDAPQTSDRIVTGQEDIAYTFDISDLIHTVNDPARASQFVGDGVTSPLYDESEQDLVVYGFKYLDTEYLSADYDNGPGVDVQQLVELPNGDVTLTFRAGVFMSGTFTPDPDYFVDDAAASALVGDVLQYSVIDAGSYDMYGPGTGPDSGTAVVVDTVPVVNPVPGELPLTATASITFVTEAVNDVPTIPAYTQTVELYEDQPTSVSGILTTNIFANPATDMILPGPLNEVPTQSVLQPIILSYVSGTTGMLAAAPTLELDGTLSVAPVADAFGSAVYEITLTDSEGATTTPKPLLTITIDAVNDQPITYDRLIVMDEAIEPATVSQTITAADLILGNRLNDGQTSELPAINSHPNINPLFAETDSLEVAEINVLDQNGNDRIFRGDAGEPTQVVTANGGVLTLTFAPSQSPNVPAGTMQFVSAVYVPAIDYNETSPSLTGTDDFQYVIRDSGLNTTDPLATLQHRSLSDPATARIRVLAKNDPPTIPAYTPRVSFYEDQPTSFNGILQANIFANPTTDSILPGPANEQVTQTMVQPITLSYVSGTAGMFSADPTLSLNGTLSVKPLADAFGTAVYEITLTDSAGATRLPKPQLTISVDAVNDKPVAYNRSIIMDEAVEPGTVSQTITADDLILGNRLNRGETAERPAINAHPDINSLFSEPDTLEVAQIIVPDQFGNPRPFFGASNEPTQVVTASGGVLTLTFAPSQSTNVPAGTMRFVSAVYVPAVDYNQTTPYFKVTDDFQFLIRDSGLNTTDQDAALQHRNLSNEASARISVVAKNDPPVFPTLEIVNNTISFSEIEVGNTSPQRQDVYAAASTRVQAGPSTAIDELALQTNTGVRFVPIAVPPGLMASLPTMTNDGVIEVYPNPDAFGDAVYDVIASDGILDAPAQRITIAITGTNDAPTAPTYAFTTLEDTPVTIHDVSGTSDLSAGARASSLPVDSPYNESGQDLQVVGIGMVDPNNPAINLPTPVVLATDPSIAYALDTTLGTMTAMQQVKTPNGTLDVTFQQRVSGDLSSGFISKIVYTPDPGYNDTLPDDTFTYFVSDYGSTPVPGSTPPRNLVIPTDVASRLSAPARVSISVGPVNTPPTVPEFEDNGVFTFDEDATVPDTIRTNVFLDDSLVIDAGGGADEAGQTVQITLTADDTTLANQIFSAPPTLSADGTLQVFPRANTFGTVTYTLSVVDLSPEGDVLTNPPVTRDFTIVVNSINDQPTAAAKAFSLAEHREELDAGGNSVPTSDGNGYRDIAADTLLLSNASGGAAQPSSFVDSIEPPFNEASQTASLRVIGVGLAGAVAPVKTANDPSLVYSDVAGELIATDTLDTANGVLTITYQRNRSDATDQFVKSIRYTPDTDYNSSVPFDPSDVFTYFVDDRGTVNHLSGPATVTMSVTPTNDLPSIPALRSDTSNAAEFVVSDDDGVYSTNIFSITGGVILPGPAPSDTSPGALDENSNSTVRIELQQVSGTTGMFSTEPTLAENGTLSLEANPDAFGSAVYDIVVSERDLSGNTNPALDQIRREQITITLSSGNDVPTAPNRTLEMLEFSELENGTGNPVSGPPTTIEGTEARLLDLTNQFEGPASAGGSAEFPEIQTLHVTGIGLPGETTPTITGSSLIGDYALNASTGKMEAGQSLMLANGVLTVTFVEVSTGGTTERYLDRFSYVPETDYNTATPGTTPDQFTYFVTDSGAPPETSDPALVTLQVNPNNDVPTFTLNSDVFGPNETLYAPARTDGGTTSFPGLVSDLSPGPQTAADEQANQTVVFRYQPADSEGTSGTDLATLFRREPDLINGTLFIYPADGATGTATLVFRADDGPDSRVDPNTKYQELTLKIDIGSRPVADGTIRSGTFNNAIDSGVAIVDLNDVFIATDGLDLSRTEILTNGTNGVATINPATGDLEYRPNAGHIGEDVVIIQVYDNSGVPSGPVEVQFNTTNFRLTNPVIAEDVNRSGIVTSLDALLIINLLNAQENGDGVPISELPDDGIYYDVSDNAVITSLDALRVINYLNTQGPTSSPEPIVPQSVAPQSLVPSNGVSVTIASESPVTTIVAGDSQVLVGNQAPNSDHTVLDLIAIDQSEKKAKSDAFETTLDAALSELF</sequence>
<comment type="caution">
    <text evidence="4">The sequence shown here is derived from an EMBL/GenBank/DDBJ whole genome shotgun (WGS) entry which is preliminary data.</text>
</comment>
<dbReference type="GO" id="GO:0004553">
    <property type="term" value="F:hydrolase activity, hydrolyzing O-glycosyl compounds"/>
    <property type="evidence" value="ECO:0007669"/>
    <property type="project" value="InterPro"/>
</dbReference>
<dbReference type="SUPFAM" id="SSF55486">
    <property type="entry name" value="Metalloproteases ('zincins'), catalytic domain"/>
    <property type="match status" value="1"/>
</dbReference>
<evidence type="ECO:0000313" key="4">
    <source>
        <dbReference type="EMBL" id="TWU19768.1"/>
    </source>
</evidence>
<keyword evidence="5" id="KW-1185">Reference proteome</keyword>
<dbReference type="Proteomes" id="UP000319908">
    <property type="component" value="Unassembled WGS sequence"/>
</dbReference>
<dbReference type="InterPro" id="IPR007280">
    <property type="entry name" value="Peptidase_C_arc/bac"/>
</dbReference>
<dbReference type="Pfam" id="PF00404">
    <property type="entry name" value="Dockerin_1"/>
    <property type="match status" value="1"/>
</dbReference>
<accession>A0A5C6C6M5</accession>
<dbReference type="InterPro" id="IPR006626">
    <property type="entry name" value="PbH1"/>
</dbReference>
<dbReference type="GO" id="GO:0008237">
    <property type="term" value="F:metallopeptidase activity"/>
    <property type="evidence" value="ECO:0007669"/>
    <property type="project" value="InterPro"/>
</dbReference>
<name>A0A5C6C6M5_9BACT</name>
<feature type="region of interest" description="Disordered" evidence="1">
    <location>
        <begin position="814"/>
        <end position="838"/>
    </location>
</feature>
<dbReference type="RefSeq" id="WP_146406515.1">
    <property type="nucleotide sequence ID" value="NZ_SJPU01000001.1"/>
</dbReference>
<dbReference type="InterPro" id="IPR002105">
    <property type="entry name" value="Dockerin_1_rpt"/>
</dbReference>
<feature type="domain" description="Peptidase C-terminal archaeal/bacterial" evidence="2">
    <location>
        <begin position="1396"/>
        <end position="1490"/>
    </location>
</feature>
<dbReference type="Gene3D" id="3.40.390.10">
    <property type="entry name" value="Collagenase (Catalytic Domain)"/>
    <property type="match status" value="1"/>
</dbReference>
<dbReference type="EMBL" id="SJPU01000001">
    <property type="protein sequence ID" value="TWU19768.1"/>
    <property type="molecule type" value="Genomic_DNA"/>
</dbReference>
<proteinExistence type="predicted"/>
<evidence type="ECO:0000259" key="2">
    <source>
        <dbReference type="Pfam" id="PF04151"/>
    </source>
</evidence>
<dbReference type="Gene3D" id="2.60.120.380">
    <property type="match status" value="2"/>
</dbReference>
<reference evidence="4 5" key="1">
    <citation type="journal article" date="2020" name="Antonie Van Leeuwenhoek">
        <title>Rhodopirellula heiligendammensis sp. nov., Rhodopirellula pilleata sp. nov., and Rhodopirellula solitaria sp. nov. isolated from natural or artificial marine surfaces in Northern Germany and California, USA, and emended description of the genus Rhodopirellula.</title>
        <authorList>
            <person name="Kallscheuer N."/>
            <person name="Wiegand S."/>
            <person name="Jogler M."/>
            <person name="Boedeker C."/>
            <person name="Peeters S.H."/>
            <person name="Rast P."/>
            <person name="Heuer A."/>
            <person name="Jetten M.S.M."/>
            <person name="Rohde M."/>
            <person name="Jogler C."/>
        </authorList>
    </citation>
    <scope>NUCLEOTIDE SEQUENCE [LARGE SCALE GENOMIC DNA]</scope>
    <source>
        <strain evidence="4 5">Poly21</strain>
    </source>
</reference>
<feature type="region of interest" description="Disordered" evidence="1">
    <location>
        <begin position="1"/>
        <end position="33"/>
    </location>
</feature>
<dbReference type="InterPro" id="IPR045474">
    <property type="entry name" value="GEVED"/>
</dbReference>
<feature type="domain" description="GEVED" evidence="3">
    <location>
        <begin position="3733"/>
        <end position="3817"/>
    </location>
</feature>
<evidence type="ECO:0000256" key="1">
    <source>
        <dbReference type="SAM" id="MobiDB-lite"/>
    </source>
</evidence>
<dbReference type="OrthoDB" id="247526at2"/>